<evidence type="ECO:0000256" key="1">
    <source>
        <dbReference type="SAM" id="MobiDB-lite"/>
    </source>
</evidence>
<reference evidence="2" key="1">
    <citation type="submission" date="2013-07" db="EMBL/GenBank/DDBJ databases">
        <title>The Genome Sequence of Cryptococcus bestiolae CBS10118.</title>
        <authorList>
            <consortium name="The Broad Institute Genome Sequencing Platform"/>
            <person name="Cuomo C."/>
            <person name="Litvintseva A."/>
            <person name="Chen Y."/>
            <person name="Heitman J."/>
            <person name="Sun S."/>
            <person name="Springer D."/>
            <person name="Dromer F."/>
            <person name="Young S.K."/>
            <person name="Zeng Q."/>
            <person name="Gargeya S."/>
            <person name="Fitzgerald M."/>
            <person name="Abouelleil A."/>
            <person name="Alvarado L."/>
            <person name="Berlin A.M."/>
            <person name="Chapman S.B."/>
            <person name="Dewar J."/>
            <person name="Goldberg J."/>
            <person name="Griggs A."/>
            <person name="Gujja S."/>
            <person name="Hansen M."/>
            <person name="Howarth C."/>
            <person name="Imamovic A."/>
            <person name="Larimer J."/>
            <person name="McCowan C."/>
            <person name="Murphy C."/>
            <person name="Pearson M."/>
            <person name="Priest M."/>
            <person name="Roberts A."/>
            <person name="Saif S."/>
            <person name="Shea T."/>
            <person name="Sykes S."/>
            <person name="Wortman J."/>
            <person name="Nusbaum C."/>
            <person name="Birren B."/>
        </authorList>
    </citation>
    <scope>NUCLEOTIDE SEQUENCE [LARGE SCALE GENOMIC DNA]</scope>
    <source>
        <strain evidence="2">CBS 10118</strain>
    </source>
</reference>
<feature type="region of interest" description="Disordered" evidence="1">
    <location>
        <begin position="1"/>
        <end position="23"/>
    </location>
</feature>
<protein>
    <submittedName>
        <fullName evidence="2">Uncharacterized protein</fullName>
    </submittedName>
</protein>
<gene>
    <name evidence="2" type="ORF">I302_01252</name>
</gene>
<dbReference type="AlphaFoldDB" id="A0A1B9GFE7"/>
<proteinExistence type="predicted"/>
<feature type="compositionally biased region" description="Polar residues" evidence="1">
    <location>
        <begin position="11"/>
        <end position="20"/>
    </location>
</feature>
<feature type="region of interest" description="Disordered" evidence="1">
    <location>
        <begin position="102"/>
        <end position="124"/>
    </location>
</feature>
<dbReference type="VEuPathDB" id="FungiDB:I302_01252"/>
<reference evidence="2" key="2">
    <citation type="submission" date="2014-01" db="EMBL/GenBank/DDBJ databases">
        <title>Evolution of pathogenesis and genome organization in the Tremellales.</title>
        <authorList>
            <person name="Cuomo C."/>
            <person name="Litvintseva A."/>
            <person name="Heitman J."/>
            <person name="Chen Y."/>
            <person name="Sun S."/>
            <person name="Springer D."/>
            <person name="Dromer F."/>
            <person name="Young S."/>
            <person name="Zeng Q."/>
            <person name="Chapman S."/>
            <person name="Gujja S."/>
            <person name="Saif S."/>
            <person name="Birren B."/>
        </authorList>
    </citation>
    <scope>NUCLEOTIDE SEQUENCE</scope>
    <source>
        <strain evidence="2">CBS 10118</strain>
    </source>
</reference>
<organism evidence="2">
    <name type="scientific">Kwoniella bestiolae CBS 10118</name>
    <dbReference type="NCBI Taxonomy" id="1296100"/>
    <lineage>
        <taxon>Eukaryota</taxon>
        <taxon>Fungi</taxon>
        <taxon>Dikarya</taxon>
        <taxon>Basidiomycota</taxon>
        <taxon>Agaricomycotina</taxon>
        <taxon>Tremellomycetes</taxon>
        <taxon>Tremellales</taxon>
        <taxon>Cryptococcaceae</taxon>
        <taxon>Kwoniella</taxon>
    </lineage>
</organism>
<dbReference type="EMBL" id="KI894018">
    <property type="protein sequence ID" value="OCF29739.1"/>
    <property type="molecule type" value="Genomic_DNA"/>
</dbReference>
<accession>A0A1B9GFE7</accession>
<sequence length="146" mass="15516">MPLRIPMYQLPKTSSTTQSDALGEPPCTCASAGDASLPPPSETVLHTPRNSTVYLLPEWGGGTKIYVAEGHFDDAKLEALSDSAPTIKEEHINTDLEAFPFEAHSGEDQGATPEGEAPSCSGGFMSIHGESIFVDVEEAVKRLGEN</sequence>
<evidence type="ECO:0000313" key="2">
    <source>
        <dbReference type="EMBL" id="OCF29739.1"/>
    </source>
</evidence>
<name>A0A1B9GFE7_9TREE</name>